<dbReference type="EMBL" id="QXFY01002993">
    <property type="protein sequence ID" value="KAE9289856.1"/>
    <property type="molecule type" value="Genomic_DNA"/>
</dbReference>
<gene>
    <name evidence="1" type="ORF">PF008_g25786</name>
</gene>
<dbReference type="AlphaFoldDB" id="A0A6G0QJ30"/>
<evidence type="ECO:0000313" key="1">
    <source>
        <dbReference type="EMBL" id="KAE9289856.1"/>
    </source>
</evidence>
<evidence type="ECO:0000313" key="2">
    <source>
        <dbReference type="Proteomes" id="UP000486351"/>
    </source>
</evidence>
<protein>
    <submittedName>
        <fullName evidence="1">Uncharacterized protein</fullName>
    </submittedName>
</protein>
<accession>A0A6G0QJ30</accession>
<organism evidence="1 2">
    <name type="scientific">Phytophthora fragariae</name>
    <dbReference type="NCBI Taxonomy" id="53985"/>
    <lineage>
        <taxon>Eukaryota</taxon>
        <taxon>Sar</taxon>
        <taxon>Stramenopiles</taxon>
        <taxon>Oomycota</taxon>
        <taxon>Peronosporomycetes</taxon>
        <taxon>Peronosporales</taxon>
        <taxon>Peronosporaceae</taxon>
        <taxon>Phytophthora</taxon>
    </lineage>
</organism>
<proteinExistence type="predicted"/>
<name>A0A6G0QJ30_9STRA</name>
<reference evidence="1 2" key="1">
    <citation type="submission" date="2018-09" db="EMBL/GenBank/DDBJ databases">
        <title>Genomic investigation of the strawberry pathogen Phytophthora fragariae indicates pathogenicity is determined by transcriptional variation in three key races.</title>
        <authorList>
            <person name="Adams T.M."/>
            <person name="Armitage A.D."/>
            <person name="Sobczyk M.K."/>
            <person name="Bates H.J."/>
            <person name="Dunwell J.M."/>
            <person name="Nellist C.F."/>
            <person name="Harrison R.J."/>
        </authorList>
    </citation>
    <scope>NUCLEOTIDE SEQUENCE [LARGE SCALE GENOMIC DNA]</scope>
    <source>
        <strain evidence="1 2">NOV-77</strain>
    </source>
</reference>
<sequence>MPLIDDNLDVLGNAKLLKRRTSPPDTGMRPWLRAASRRQRSPVSVGLVMPLGLCNAIPAFERLMEGVQVDLKWRTIANPTV</sequence>
<comment type="caution">
    <text evidence="1">The sequence shown here is derived from an EMBL/GenBank/DDBJ whole genome shotgun (WGS) entry which is preliminary data.</text>
</comment>
<dbReference type="Proteomes" id="UP000486351">
    <property type="component" value="Unassembled WGS sequence"/>
</dbReference>